<sequence length="133" mass="14563">MSEDDLNEATLLGALSSFGAALAASATLAAPRAVWRAGVPQLRCLFLGQNRRKTAIYLCLEFDELRRLLLGKLKGLRDRLGEHLSRARRGTATRTPLWRAFRLPIFAAASLPARRIPTSFAPIAFALCLKCVG</sequence>
<proteinExistence type="predicted"/>
<dbReference type="AlphaFoldDB" id="A0A5C5W9M3"/>
<keyword evidence="2" id="KW-1185">Reference proteome</keyword>
<accession>A0A5C5W9M3</accession>
<evidence type="ECO:0000313" key="1">
    <source>
        <dbReference type="EMBL" id="TWT46895.1"/>
    </source>
</evidence>
<organism evidence="1 2">
    <name type="scientific">Botrimarina hoheduenensis</name>
    <dbReference type="NCBI Taxonomy" id="2528000"/>
    <lineage>
        <taxon>Bacteria</taxon>
        <taxon>Pseudomonadati</taxon>
        <taxon>Planctomycetota</taxon>
        <taxon>Planctomycetia</taxon>
        <taxon>Pirellulales</taxon>
        <taxon>Lacipirellulaceae</taxon>
        <taxon>Botrimarina</taxon>
    </lineage>
</organism>
<reference evidence="1 2" key="1">
    <citation type="submission" date="2019-02" db="EMBL/GenBank/DDBJ databases">
        <title>Deep-cultivation of Planctomycetes and their phenomic and genomic characterization uncovers novel biology.</title>
        <authorList>
            <person name="Wiegand S."/>
            <person name="Jogler M."/>
            <person name="Boedeker C."/>
            <person name="Pinto D."/>
            <person name="Vollmers J."/>
            <person name="Rivas-Marin E."/>
            <person name="Kohn T."/>
            <person name="Peeters S.H."/>
            <person name="Heuer A."/>
            <person name="Rast P."/>
            <person name="Oberbeckmann S."/>
            <person name="Bunk B."/>
            <person name="Jeske O."/>
            <person name="Meyerdierks A."/>
            <person name="Storesund J.E."/>
            <person name="Kallscheuer N."/>
            <person name="Luecker S."/>
            <person name="Lage O.M."/>
            <person name="Pohl T."/>
            <person name="Merkel B.J."/>
            <person name="Hornburger P."/>
            <person name="Mueller R.-W."/>
            <person name="Bruemmer F."/>
            <person name="Labrenz M."/>
            <person name="Spormann A.M."/>
            <person name="Op Den Camp H."/>
            <person name="Overmann J."/>
            <person name="Amann R."/>
            <person name="Jetten M.S.M."/>
            <person name="Mascher T."/>
            <person name="Medema M.H."/>
            <person name="Devos D.P."/>
            <person name="Kaster A.-K."/>
            <person name="Ovreas L."/>
            <person name="Rohde M."/>
            <person name="Galperin M.Y."/>
            <person name="Jogler C."/>
        </authorList>
    </citation>
    <scope>NUCLEOTIDE SEQUENCE [LARGE SCALE GENOMIC DNA]</scope>
    <source>
        <strain evidence="1 2">Pla111</strain>
    </source>
</reference>
<protein>
    <submittedName>
        <fullName evidence="1">Uncharacterized protein</fullName>
    </submittedName>
</protein>
<comment type="caution">
    <text evidence="1">The sequence shown here is derived from an EMBL/GenBank/DDBJ whole genome shotgun (WGS) entry which is preliminary data.</text>
</comment>
<evidence type="ECO:0000313" key="2">
    <source>
        <dbReference type="Proteomes" id="UP000318995"/>
    </source>
</evidence>
<dbReference type="RefSeq" id="WP_197524909.1">
    <property type="nucleotide sequence ID" value="NZ_SJPH01000003.1"/>
</dbReference>
<dbReference type="EMBL" id="SJPH01000003">
    <property type="protein sequence ID" value="TWT46895.1"/>
    <property type="molecule type" value="Genomic_DNA"/>
</dbReference>
<dbReference type="Proteomes" id="UP000318995">
    <property type="component" value="Unassembled WGS sequence"/>
</dbReference>
<gene>
    <name evidence="1" type="ORF">Pla111_19970</name>
</gene>
<name>A0A5C5W9M3_9BACT</name>